<evidence type="ECO:0000256" key="5">
    <source>
        <dbReference type="ARBA" id="ARBA00022676"/>
    </source>
</evidence>
<evidence type="ECO:0000256" key="10">
    <source>
        <dbReference type="ARBA" id="ARBA00023180"/>
    </source>
</evidence>
<feature type="domain" description="Cytochrome b5 heme-binding" evidence="14">
    <location>
        <begin position="138"/>
        <end position="198"/>
    </location>
</feature>
<evidence type="ECO:0000256" key="4">
    <source>
        <dbReference type="ARBA" id="ARBA00022475"/>
    </source>
</evidence>
<evidence type="ECO:0000256" key="7">
    <source>
        <dbReference type="ARBA" id="ARBA00022692"/>
    </source>
</evidence>
<dbReference type="AlphaFoldDB" id="A0A316Z0B1"/>
<dbReference type="InterPro" id="IPR029044">
    <property type="entry name" value="Nucleotide-diphossugar_trans"/>
</dbReference>
<dbReference type="SUPFAM" id="SSF109715">
    <property type="entry name" value="DEK C-terminal domain"/>
    <property type="match status" value="1"/>
</dbReference>
<evidence type="ECO:0000313" key="17">
    <source>
        <dbReference type="Proteomes" id="UP000245768"/>
    </source>
</evidence>
<dbReference type="EC" id="2.4.1.16" evidence="3"/>
<gene>
    <name evidence="16" type="ORF">FA10DRAFT_249106</name>
</gene>
<dbReference type="Pfam" id="PF03142">
    <property type="entry name" value="Chitin_synth_2"/>
    <property type="match status" value="1"/>
</dbReference>
<feature type="transmembrane region" description="Helical" evidence="13">
    <location>
        <begin position="766"/>
        <end position="792"/>
    </location>
</feature>
<feature type="region of interest" description="Disordered" evidence="12">
    <location>
        <begin position="967"/>
        <end position="986"/>
    </location>
</feature>
<dbReference type="PANTHER" id="PTHR22914">
    <property type="entry name" value="CHITIN SYNTHASE"/>
    <property type="match status" value="1"/>
</dbReference>
<evidence type="ECO:0000256" key="12">
    <source>
        <dbReference type="SAM" id="MobiDB-lite"/>
    </source>
</evidence>
<dbReference type="STRING" id="215250.A0A316Z0B1"/>
<dbReference type="Proteomes" id="UP000245768">
    <property type="component" value="Unassembled WGS sequence"/>
</dbReference>
<keyword evidence="17" id="KW-1185">Reference proteome</keyword>
<evidence type="ECO:0000259" key="14">
    <source>
        <dbReference type="PROSITE" id="PS50255"/>
    </source>
</evidence>
<comment type="subcellular location">
    <subcellularLocation>
        <location evidence="2">Cell membrane</location>
        <topology evidence="2">Multi-pass membrane protein</topology>
    </subcellularLocation>
    <subcellularLocation>
        <location evidence="1">Cytoplasmic vesicle membrane</location>
        <topology evidence="1">Multi-pass membrane protein</topology>
    </subcellularLocation>
</comment>
<dbReference type="PROSITE" id="PS51998">
    <property type="entry name" value="DEK_C"/>
    <property type="match status" value="1"/>
</dbReference>
<proteinExistence type="predicted"/>
<evidence type="ECO:0000259" key="15">
    <source>
        <dbReference type="PROSITE" id="PS51998"/>
    </source>
</evidence>
<dbReference type="GO" id="GO:0030428">
    <property type="term" value="C:cell septum"/>
    <property type="evidence" value="ECO:0007669"/>
    <property type="project" value="TreeGrafter"/>
</dbReference>
<keyword evidence="4" id="KW-1003">Cell membrane</keyword>
<dbReference type="PANTHER" id="PTHR22914:SF13">
    <property type="entry name" value="CHITIN SYNTHASE"/>
    <property type="match status" value="1"/>
</dbReference>
<organism evidence="16 17">
    <name type="scientific">Acaromyces ingoldii</name>
    <dbReference type="NCBI Taxonomy" id="215250"/>
    <lineage>
        <taxon>Eukaryota</taxon>
        <taxon>Fungi</taxon>
        <taxon>Dikarya</taxon>
        <taxon>Basidiomycota</taxon>
        <taxon>Ustilaginomycotina</taxon>
        <taxon>Exobasidiomycetes</taxon>
        <taxon>Exobasidiales</taxon>
        <taxon>Cryptobasidiaceae</taxon>
        <taxon>Acaromyces</taxon>
    </lineage>
</organism>
<feature type="transmembrane region" description="Helical" evidence="13">
    <location>
        <begin position="827"/>
        <end position="850"/>
    </location>
</feature>
<feature type="domain" description="DEK-C" evidence="15">
    <location>
        <begin position="1104"/>
        <end position="1162"/>
    </location>
</feature>
<evidence type="ECO:0000256" key="2">
    <source>
        <dbReference type="ARBA" id="ARBA00004651"/>
    </source>
</evidence>
<name>A0A316Z0B1_9BASI</name>
<keyword evidence="9 13" id="KW-0472">Membrane</keyword>
<dbReference type="SMART" id="SM01117">
    <property type="entry name" value="Cyt-b5"/>
    <property type="match status" value="2"/>
</dbReference>
<dbReference type="Pfam" id="PF00173">
    <property type="entry name" value="Cyt-b5"/>
    <property type="match status" value="1"/>
</dbReference>
<feature type="transmembrane region" description="Helical" evidence="13">
    <location>
        <begin position="111"/>
        <end position="133"/>
    </location>
</feature>
<dbReference type="SUPFAM" id="SSF55856">
    <property type="entry name" value="Cytochrome b5-like heme/steroid binding domain"/>
    <property type="match status" value="1"/>
</dbReference>
<keyword evidence="5" id="KW-0328">Glycosyltransferase</keyword>
<keyword evidence="7 13" id="KW-0812">Transmembrane</keyword>
<evidence type="ECO:0000256" key="3">
    <source>
        <dbReference type="ARBA" id="ARBA00012543"/>
    </source>
</evidence>
<dbReference type="Gene3D" id="3.90.550.10">
    <property type="entry name" value="Spore Coat Polysaccharide Biosynthesis Protein SpsA, Chain A"/>
    <property type="match status" value="1"/>
</dbReference>
<evidence type="ECO:0000256" key="9">
    <source>
        <dbReference type="ARBA" id="ARBA00023136"/>
    </source>
</evidence>
<dbReference type="InParanoid" id="A0A316Z0B1"/>
<reference evidence="16 17" key="1">
    <citation type="journal article" date="2018" name="Mol. Biol. Evol.">
        <title>Broad Genomic Sampling Reveals a Smut Pathogenic Ancestry of the Fungal Clade Ustilaginomycotina.</title>
        <authorList>
            <person name="Kijpornyongpan T."/>
            <person name="Mondo S.J."/>
            <person name="Barry K."/>
            <person name="Sandor L."/>
            <person name="Lee J."/>
            <person name="Lipzen A."/>
            <person name="Pangilinan J."/>
            <person name="LaButti K."/>
            <person name="Hainaut M."/>
            <person name="Henrissat B."/>
            <person name="Grigoriev I.V."/>
            <person name="Spatafora J.W."/>
            <person name="Aime M.C."/>
        </authorList>
    </citation>
    <scope>NUCLEOTIDE SEQUENCE [LARGE SCALE GENOMIC DNA]</scope>
    <source>
        <strain evidence="16 17">MCA 4198</strain>
    </source>
</reference>
<keyword evidence="11" id="KW-0968">Cytoplasmic vesicle</keyword>
<keyword evidence="6" id="KW-0808">Transferase</keyword>
<dbReference type="Gene3D" id="3.10.120.10">
    <property type="entry name" value="Cytochrome b5-like heme/steroid binding domain"/>
    <property type="match status" value="1"/>
</dbReference>
<dbReference type="GO" id="GO:0004100">
    <property type="term" value="F:chitin synthase activity"/>
    <property type="evidence" value="ECO:0007669"/>
    <property type="project" value="UniProtKB-EC"/>
</dbReference>
<dbReference type="EMBL" id="KZ819634">
    <property type="protein sequence ID" value="PWN94368.1"/>
    <property type="molecule type" value="Genomic_DNA"/>
</dbReference>
<dbReference type="InterPro" id="IPR001199">
    <property type="entry name" value="Cyt_B5-like_heme/steroid-bd"/>
</dbReference>
<dbReference type="PROSITE" id="PS50255">
    <property type="entry name" value="CYTOCHROME_B5_2"/>
    <property type="match status" value="1"/>
</dbReference>
<feature type="transmembrane region" description="Helical" evidence="13">
    <location>
        <begin position="798"/>
        <end position="820"/>
    </location>
</feature>
<keyword evidence="8 13" id="KW-1133">Transmembrane helix</keyword>
<dbReference type="OrthoDB" id="370884at2759"/>
<evidence type="ECO:0000256" key="13">
    <source>
        <dbReference type="SAM" id="Phobius"/>
    </source>
</evidence>
<sequence length="1165" mass="129515">MTTSPMDTASLVAPKANSVYPPEEVHHSADKAYGDIVNPALHGIGVLEKDGNNLERGGIDQLEEEPITAIRRWWVRWTWFCTWMIPSFFLSRCGGMKRPDVQMAWREKVTICMLIFFACAFILFYILAFGRILCPDSNKAWNKSQLSQHAGTDDYYVAVRGRVYDLTKFWKNQHSDSTDQVTNDVMLELAGQDLTAYFPVPLSEGCGPFLVNDTTVTLQTNTSSSDYTPTVIQAVHYSGTAAKDQSSRLADTNWYGDRFFPYMQKHYKGYYVTSTKDVAKQGNDKNWAIVDGKIYDLSDYVWTNSLSVDDTQTTFLPKDVSQLFTSQAGQDVSDDFKTAMSALDDQTRAATQSCLDNVFYAGRTDFRDTARCQVQNYLLLAFSCLLVATILAKFLAALQLAPKRTPEQQDKFVICQVPCYTEGEDELRKTIDSLAGLQYDDKRKLLFIICDGMIVGSGNEQSTPKIVLDILGVDPKIDPEPLMFKSVAEGSKQLNYGKVYSGLYEFEGHVVPYIVVVKVGRPSERSRPGNRGKRDTQILLMRYLNRVHFDSPMYPLELEIYHQMKNVIGIDPAFYEYVLMVDADTSVEADGLNRLVAVAADDSRVIALCGETRLDNEEGSWWTMIQVYEYFISHHMAKAFESLFGSVTCLPGCFSMYRIRSADKGRPLFISNRVIDDYSENKVDTLHKKNLLSLGEDRYLTTLILKHFPTFRTKFTADAKANTSAPDRWGILLSQRRRWINSTIHNLAELVTMPELCGFCLFSMRFIVFIDLLGTILLPATTIYLVYLIVTVATHNAAIPYISLAMIAAVYGLQMVIFLLKRQWQYMGWLLIYLLAYPVWSFFLPIYSFWHMDDFSWGNTRIVVGEKGNKKIVAGTDDEPYDDSMIPLKKFSEYQRDVWMQPDGNSMRSGLSGGAHSHMSGPFGNANAVPYPQMPTAGSYYAGSVAGSDYGGQGDYFQNTNVLDKSRNHSRQSSAANGLGGGGSMSRIPSMYDMPAGPMPSMYGMPMYSSTSMFMGGGNGMPSMYGMPPMGQPSPGSANGSDIGLGTRSSMMPLAQQTTGGAWGSSPAIPRPTSTFTTLGGSNPFAPPPGAAPAGGLEMNLNPNPTDEDLVNAVRTHLAAQTDLMQVSKRSVREAVMLSFPNATDLASRKARINQAIDDTLSGAV</sequence>
<evidence type="ECO:0000313" key="16">
    <source>
        <dbReference type="EMBL" id="PWN94368.1"/>
    </source>
</evidence>
<dbReference type="GO" id="GO:0005886">
    <property type="term" value="C:plasma membrane"/>
    <property type="evidence" value="ECO:0007669"/>
    <property type="project" value="UniProtKB-SubCell"/>
</dbReference>
<dbReference type="GO" id="GO:0030659">
    <property type="term" value="C:cytoplasmic vesicle membrane"/>
    <property type="evidence" value="ECO:0007669"/>
    <property type="project" value="UniProtKB-SubCell"/>
</dbReference>
<dbReference type="Pfam" id="PF08766">
    <property type="entry name" value="DEK_C"/>
    <property type="match status" value="1"/>
</dbReference>
<protein>
    <recommendedName>
        <fullName evidence="3">chitin synthase</fullName>
        <ecNumber evidence="3">2.4.1.16</ecNumber>
    </recommendedName>
</protein>
<evidence type="ECO:0000256" key="8">
    <source>
        <dbReference type="ARBA" id="ARBA00022989"/>
    </source>
</evidence>
<dbReference type="InterPro" id="IPR014876">
    <property type="entry name" value="DEK_C"/>
</dbReference>
<accession>A0A316Z0B1</accession>
<dbReference type="InterPro" id="IPR036400">
    <property type="entry name" value="Cyt_B5-like_heme/steroid_sf"/>
</dbReference>
<dbReference type="InterPro" id="IPR004835">
    <property type="entry name" value="Chitin_synth"/>
</dbReference>
<dbReference type="RefSeq" id="XP_025381566.1">
    <property type="nucleotide sequence ID" value="XM_025519519.1"/>
</dbReference>
<feature type="transmembrane region" description="Helical" evidence="13">
    <location>
        <begin position="73"/>
        <end position="90"/>
    </location>
</feature>
<evidence type="ECO:0000256" key="11">
    <source>
        <dbReference type="ARBA" id="ARBA00023329"/>
    </source>
</evidence>
<dbReference type="GO" id="GO:0006031">
    <property type="term" value="P:chitin biosynthetic process"/>
    <property type="evidence" value="ECO:0007669"/>
    <property type="project" value="TreeGrafter"/>
</dbReference>
<dbReference type="GeneID" id="37041435"/>
<dbReference type="FunFam" id="3.10.120.10:FF:000014">
    <property type="entry name" value="Chitin synthase 6"/>
    <property type="match status" value="1"/>
</dbReference>
<evidence type="ECO:0000256" key="1">
    <source>
        <dbReference type="ARBA" id="ARBA00004439"/>
    </source>
</evidence>
<feature type="transmembrane region" description="Helical" evidence="13">
    <location>
        <begin position="377"/>
        <end position="401"/>
    </location>
</feature>
<keyword evidence="10" id="KW-0325">Glycoprotein</keyword>
<dbReference type="Gene3D" id="1.10.10.60">
    <property type="entry name" value="Homeodomain-like"/>
    <property type="match status" value="1"/>
</dbReference>
<evidence type="ECO:0000256" key="6">
    <source>
        <dbReference type="ARBA" id="ARBA00022679"/>
    </source>
</evidence>
<dbReference type="SUPFAM" id="SSF53448">
    <property type="entry name" value="Nucleotide-diphospho-sugar transferases"/>
    <property type="match status" value="1"/>
</dbReference>
<dbReference type="GO" id="GO:0031505">
    <property type="term" value="P:fungal-type cell wall organization"/>
    <property type="evidence" value="ECO:0007669"/>
    <property type="project" value="TreeGrafter"/>
</dbReference>